<organism evidence="1 2">
    <name type="scientific">Bradyrhizobium diazoefficiens</name>
    <dbReference type="NCBI Taxonomy" id="1355477"/>
    <lineage>
        <taxon>Bacteria</taxon>
        <taxon>Pseudomonadati</taxon>
        <taxon>Pseudomonadota</taxon>
        <taxon>Alphaproteobacteria</taxon>
        <taxon>Hyphomicrobiales</taxon>
        <taxon>Nitrobacteraceae</taxon>
        <taxon>Bradyrhizobium</taxon>
    </lineage>
</organism>
<accession>A0A0E4BS56</accession>
<evidence type="ECO:0000313" key="2">
    <source>
        <dbReference type="Proteomes" id="UP000063308"/>
    </source>
</evidence>
<proteinExistence type="predicted"/>
<evidence type="ECO:0000313" key="1">
    <source>
        <dbReference type="EMBL" id="BAR58601.1"/>
    </source>
</evidence>
<reference evidence="1 2" key="1">
    <citation type="submission" date="2014-11" db="EMBL/GenBank/DDBJ databases">
        <title>Symbiosis island explosion on the genome of extra-slow-growing strains of soybean bradyrhizobia with massive insertion sequences.</title>
        <authorList>
            <person name="Iida T."/>
            <person name="Minamisawa K."/>
        </authorList>
    </citation>
    <scope>NUCLEOTIDE SEQUENCE [LARGE SCALE GENOMIC DNA]</scope>
    <source>
        <strain evidence="1 2">NK6</strain>
    </source>
</reference>
<protein>
    <recommendedName>
        <fullName evidence="3">VRR-NUC domain-containing protein</fullName>
    </recommendedName>
</protein>
<name>A0A0E4BS56_9BRAD</name>
<sequence length="125" mass="13976">METRIVDNISEWRYQAEVISRLHALEDAGLPITCAGDMNRAKRSRRERMEAKVTGLTAGEPDVRVYITGGSLLSIELKTPKGSRSKAQKERHPKLQALGFTVITAKAPTPEELADEVERIVRSYL</sequence>
<dbReference type="GO" id="GO:0003676">
    <property type="term" value="F:nucleic acid binding"/>
    <property type="evidence" value="ECO:0007669"/>
    <property type="project" value="InterPro"/>
</dbReference>
<evidence type="ECO:0008006" key="3">
    <source>
        <dbReference type="Google" id="ProtNLM"/>
    </source>
</evidence>
<dbReference type="AlphaFoldDB" id="A0A0E4BS56"/>
<dbReference type="Gene3D" id="3.40.1350.10">
    <property type="match status" value="1"/>
</dbReference>
<dbReference type="InterPro" id="IPR011856">
    <property type="entry name" value="tRNA_endonuc-like_dom_sf"/>
</dbReference>
<dbReference type="EMBL" id="AP014685">
    <property type="protein sequence ID" value="BAR58601.1"/>
    <property type="molecule type" value="Genomic_DNA"/>
</dbReference>
<gene>
    <name evidence="1" type="ORF">NK6_5442</name>
</gene>
<dbReference type="RefSeq" id="WP_060910400.1">
    <property type="nucleotide sequence ID" value="NZ_CP126038.1"/>
</dbReference>
<dbReference type="Proteomes" id="UP000063308">
    <property type="component" value="Chromosome"/>
</dbReference>